<evidence type="ECO:0000256" key="1">
    <source>
        <dbReference type="PROSITE-ProRule" id="PRU00723"/>
    </source>
</evidence>
<dbReference type="PaxDb" id="2850-Phatr50159"/>
<dbReference type="eggNOG" id="ENOG502SV8W">
    <property type="taxonomic scope" value="Eukaryota"/>
</dbReference>
<dbReference type="OrthoDB" id="49074at2759"/>
<dbReference type="GeneID" id="7198942"/>
<name>B7GD54_PHATC</name>
<feature type="zinc finger region" description="C3H1-type" evidence="1">
    <location>
        <begin position="267"/>
        <end position="294"/>
    </location>
</feature>
<feature type="domain" description="C3H1-type" evidence="3">
    <location>
        <begin position="296"/>
        <end position="323"/>
    </location>
</feature>
<proteinExistence type="predicted"/>
<keyword evidence="1" id="KW-0479">Metal-binding</keyword>
<sequence>MTILQYSRTRRVARGRGGGQKLPSVRWSRPHAGSSSGNATAVVAGTTATHSEKRNSSTLSPNATTASEALPKVPVLKGPSKAVEGKRKLLRARLTRERQVGDPTFPKSPTKRAETTKSNSITSNLERRGRHKLVLAIPQGKEIAQETAVNTNDNTNKHRVALAVSNRGGRRSRQRQGPVQAQPVAKRIKLGATQSTNFNAQDDIQDYHDGAPNNNSIDALTSRVGYSYEKLTDFAYRKTERQTARTTSRRGRGKNRGLVRVAPNEQNQSNVICPTYLHGELCTDETCRKRHDVPTEFAVPTCLYFQRHGMCLKEDCCFRHVKVNPRALVCPNFTNLGYCEDLHCPLTHTRVGSK</sequence>
<dbReference type="AlphaFoldDB" id="B7GD54"/>
<reference evidence="4 5" key="1">
    <citation type="journal article" date="2008" name="Nature">
        <title>The Phaeodactylum genome reveals the evolutionary history of diatom genomes.</title>
        <authorList>
            <person name="Bowler C."/>
            <person name="Allen A.E."/>
            <person name="Badger J.H."/>
            <person name="Grimwood J."/>
            <person name="Jabbari K."/>
            <person name="Kuo A."/>
            <person name="Maheswari U."/>
            <person name="Martens C."/>
            <person name="Maumus F."/>
            <person name="Otillar R.P."/>
            <person name="Rayko E."/>
            <person name="Salamov A."/>
            <person name="Vandepoele K."/>
            <person name="Beszteri B."/>
            <person name="Gruber A."/>
            <person name="Heijde M."/>
            <person name="Katinka M."/>
            <person name="Mock T."/>
            <person name="Valentin K."/>
            <person name="Verret F."/>
            <person name="Berges J.A."/>
            <person name="Brownlee C."/>
            <person name="Cadoret J.P."/>
            <person name="Chiovitti A."/>
            <person name="Choi C.J."/>
            <person name="Coesel S."/>
            <person name="De Martino A."/>
            <person name="Detter J.C."/>
            <person name="Durkin C."/>
            <person name="Falciatore A."/>
            <person name="Fournet J."/>
            <person name="Haruta M."/>
            <person name="Huysman M.J."/>
            <person name="Jenkins B.D."/>
            <person name="Jiroutova K."/>
            <person name="Jorgensen R.E."/>
            <person name="Joubert Y."/>
            <person name="Kaplan A."/>
            <person name="Kroger N."/>
            <person name="Kroth P.G."/>
            <person name="La Roche J."/>
            <person name="Lindquist E."/>
            <person name="Lommer M."/>
            <person name="Martin-Jezequel V."/>
            <person name="Lopez P.J."/>
            <person name="Lucas S."/>
            <person name="Mangogna M."/>
            <person name="McGinnis K."/>
            <person name="Medlin L.K."/>
            <person name="Montsant A."/>
            <person name="Oudot-Le Secq M.P."/>
            <person name="Napoli C."/>
            <person name="Obornik M."/>
            <person name="Parker M.S."/>
            <person name="Petit J.L."/>
            <person name="Porcel B.M."/>
            <person name="Poulsen N."/>
            <person name="Robison M."/>
            <person name="Rychlewski L."/>
            <person name="Rynearson T.A."/>
            <person name="Schmutz J."/>
            <person name="Shapiro H."/>
            <person name="Siaut M."/>
            <person name="Stanley M."/>
            <person name="Sussman M.R."/>
            <person name="Taylor A.R."/>
            <person name="Vardi A."/>
            <person name="von Dassow P."/>
            <person name="Vyverman W."/>
            <person name="Willis A."/>
            <person name="Wyrwicz L.S."/>
            <person name="Rokhsar D.S."/>
            <person name="Weissenbach J."/>
            <person name="Armbrust E.V."/>
            <person name="Green B.R."/>
            <person name="Van de Peer Y."/>
            <person name="Grigoriev I.V."/>
        </authorList>
    </citation>
    <scope>NUCLEOTIDE SEQUENCE [LARGE SCALE GENOMIC DNA]</scope>
    <source>
        <strain evidence="4 5">CCAP 1055/1</strain>
    </source>
</reference>
<gene>
    <name evidence="4" type="ORF">PHATRDRAFT_50159</name>
</gene>
<dbReference type="InParanoid" id="B7GD54"/>
<evidence type="ECO:0000313" key="4">
    <source>
        <dbReference type="EMBL" id="EEC43440.1"/>
    </source>
</evidence>
<dbReference type="GO" id="GO:0008270">
    <property type="term" value="F:zinc ion binding"/>
    <property type="evidence" value="ECO:0007669"/>
    <property type="project" value="UniProtKB-KW"/>
</dbReference>
<evidence type="ECO:0000256" key="2">
    <source>
        <dbReference type="SAM" id="MobiDB-lite"/>
    </source>
</evidence>
<dbReference type="KEGG" id="pti:PHATRDRAFT_50159"/>
<evidence type="ECO:0000259" key="3">
    <source>
        <dbReference type="PROSITE" id="PS50103"/>
    </source>
</evidence>
<protein>
    <recommendedName>
        <fullName evidence="3">C3H1-type domain-containing protein</fullName>
    </recommendedName>
</protein>
<feature type="compositionally biased region" description="Polar residues" evidence="2">
    <location>
        <begin position="56"/>
        <end position="67"/>
    </location>
</feature>
<accession>B7GD54</accession>
<dbReference type="Gene3D" id="4.10.1000.10">
    <property type="entry name" value="Zinc finger, CCCH-type"/>
    <property type="match status" value="1"/>
</dbReference>
<reference evidence="5" key="2">
    <citation type="submission" date="2008-08" db="EMBL/GenBank/DDBJ databases">
        <authorList>
            <consortium name="Diatom Consortium"/>
            <person name="Grigoriev I."/>
            <person name="Grimwood J."/>
            <person name="Kuo A."/>
            <person name="Otillar R.P."/>
            <person name="Salamov A."/>
            <person name="Detter J.C."/>
            <person name="Lindquist E."/>
            <person name="Shapiro H."/>
            <person name="Lucas S."/>
            <person name="Glavina del Rio T."/>
            <person name="Pitluck S."/>
            <person name="Rokhsar D."/>
            <person name="Bowler C."/>
        </authorList>
    </citation>
    <scope>GENOME REANNOTATION</scope>
    <source>
        <strain evidence="5">CCAP 1055/1</strain>
    </source>
</reference>
<dbReference type="EMBL" id="CM000629">
    <property type="protein sequence ID" value="EEC43440.1"/>
    <property type="molecule type" value="Genomic_DNA"/>
</dbReference>
<dbReference type="SMART" id="SM00356">
    <property type="entry name" value="ZnF_C3H1"/>
    <property type="match status" value="3"/>
</dbReference>
<dbReference type="PROSITE" id="PS50103">
    <property type="entry name" value="ZF_C3H1"/>
    <property type="match status" value="2"/>
</dbReference>
<feature type="domain" description="C3H1-type" evidence="3">
    <location>
        <begin position="267"/>
        <end position="294"/>
    </location>
</feature>
<dbReference type="Proteomes" id="UP000000759">
    <property type="component" value="Chromosome 27"/>
</dbReference>
<dbReference type="STRING" id="556484.B7GD54"/>
<feature type="compositionally biased region" description="Low complexity" evidence="2">
    <location>
        <begin position="39"/>
        <end position="49"/>
    </location>
</feature>
<keyword evidence="1" id="KW-0862">Zinc</keyword>
<feature type="zinc finger region" description="C3H1-type" evidence="1">
    <location>
        <begin position="296"/>
        <end position="323"/>
    </location>
</feature>
<dbReference type="RefSeq" id="XP_002184993.1">
    <property type="nucleotide sequence ID" value="XM_002184957.1"/>
</dbReference>
<keyword evidence="1" id="KW-0863">Zinc-finger</keyword>
<organism evidence="4 5">
    <name type="scientific">Phaeodactylum tricornutum (strain CCAP 1055/1)</name>
    <dbReference type="NCBI Taxonomy" id="556484"/>
    <lineage>
        <taxon>Eukaryota</taxon>
        <taxon>Sar</taxon>
        <taxon>Stramenopiles</taxon>
        <taxon>Ochrophyta</taxon>
        <taxon>Bacillariophyta</taxon>
        <taxon>Bacillariophyceae</taxon>
        <taxon>Bacillariophycidae</taxon>
        <taxon>Naviculales</taxon>
        <taxon>Phaeodactylaceae</taxon>
        <taxon>Phaeodactylum</taxon>
    </lineage>
</organism>
<dbReference type="InterPro" id="IPR000571">
    <property type="entry name" value="Znf_CCCH"/>
</dbReference>
<keyword evidence="5" id="KW-1185">Reference proteome</keyword>
<feature type="region of interest" description="Disordered" evidence="2">
    <location>
        <begin position="1"/>
        <end position="126"/>
    </location>
</feature>
<evidence type="ECO:0000313" key="5">
    <source>
        <dbReference type="Proteomes" id="UP000000759"/>
    </source>
</evidence>